<proteinExistence type="predicted"/>
<dbReference type="EMBL" id="CP134213">
    <property type="protein sequence ID" value="WND22668.1"/>
    <property type="molecule type" value="Genomic_DNA"/>
</dbReference>
<dbReference type="Proteomes" id="UP001249394">
    <property type="component" value="Chromosome"/>
</dbReference>
<keyword evidence="2" id="KW-1185">Reference proteome</keyword>
<name>A0ABY9UIH8_STRVL</name>
<organism evidence="1 2">
    <name type="scientific">Streptomyces violaceus</name>
    <name type="common">Streptomyces venezuelae</name>
    <dbReference type="NCBI Taxonomy" id="1936"/>
    <lineage>
        <taxon>Bacteria</taxon>
        <taxon>Bacillati</taxon>
        <taxon>Actinomycetota</taxon>
        <taxon>Actinomycetes</taxon>
        <taxon>Kitasatosporales</taxon>
        <taxon>Streptomycetaceae</taxon>
        <taxon>Streptomyces</taxon>
    </lineage>
</organism>
<gene>
    <name evidence="1" type="ORF">RI060_37290</name>
</gene>
<reference evidence="1 2" key="1">
    <citation type="submission" date="2023-09" db="EMBL/GenBank/DDBJ databases">
        <title>The genome sequence of Streptomyces anthocyanicus.</title>
        <authorList>
            <person name="Mo P."/>
        </authorList>
    </citation>
    <scope>NUCLEOTIDE SEQUENCE [LARGE SCALE GENOMIC DNA]</scope>
    <source>
        <strain evidence="1 2">JCM 4387</strain>
    </source>
</reference>
<evidence type="ECO:0008006" key="3">
    <source>
        <dbReference type="Google" id="ProtNLM"/>
    </source>
</evidence>
<sequence length="92" mass="10910">MAEAPNGDVEFRNAIMDVFLKYPEAQRRYALASLELENEMDIDFETQVGYSRIDGNKIITEFRDRDTSVKARICLKWNFDYSRCLHWREAPE</sequence>
<accession>A0ABY9UIH8</accession>
<evidence type="ECO:0000313" key="1">
    <source>
        <dbReference type="EMBL" id="WND22668.1"/>
    </source>
</evidence>
<evidence type="ECO:0000313" key="2">
    <source>
        <dbReference type="Proteomes" id="UP001249394"/>
    </source>
</evidence>
<protein>
    <recommendedName>
        <fullName evidence="3">SnoaL-like domain-containing protein</fullName>
    </recommendedName>
</protein>